<dbReference type="PIRSF" id="PIRSF006483">
    <property type="entry name" value="Membrane_protein_YitT"/>
    <property type="match status" value="1"/>
</dbReference>
<evidence type="ECO:0000256" key="4">
    <source>
        <dbReference type="ARBA" id="ARBA00022989"/>
    </source>
</evidence>
<feature type="transmembrane region" description="Helical" evidence="6">
    <location>
        <begin position="118"/>
        <end position="136"/>
    </location>
</feature>
<dbReference type="InterPro" id="IPR003740">
    <property type="entry name" value="YitT"/>
</dbReference>
<feature type="transmembrane region" description="Helical" evidence="6">
    <location>
        <begin position="21"/>
        <end position="45"/>
    </location>
</feature>
<keyword evidence="9" id="KW-1185">Reference proteome</keyword>
<keyword evidence="2" id="KW-1003">Cell membrane</keyword>
<dbReference type="EMBL" id="JASHID010000009">
    <property type="protein sequence ID" value="MDI9865367.1"/>
    <property type="molecule type" value="Genomic_DNA"/>
</dbReference>
<keyword evidence="5 6" id="KW-0472">Membrane</keyword>
<proteinExistence type="predicted"/>
<evidence type="ECO:0000256" key="2">
    <source>
        <dbReference type="ARBA" id="ARBA00022475"/>
    </source>
</evidence>
<dbReference type="RefSeq" id="WP_283329317.1">
    <property type="nucleotide sequence ID" value="NZ_JASHIC010000028.1"/>
</dbReference>
<feature type="transmembrane region" description="Helical" evidence="6">
    <location>
        <begin position="65"/>
        <end position="83"/>
    </location>
</feature>
<feature type="transmembrane region" description="Helical" evidence="6">
    <location>
        <begin position="157"/>
        <end position="179"/>
    </location>
</feature>
<evidence type="ECO:0000256" key="1">
    <source>
        <dbReference type="ARBA" id="ARBA00004651"/>
    </source>
</evidence>
<evidence type="ECO:0000256" key="3">
    <source>
        <dbReference type="ARBA" id="ARBA00022692"/>
    </source>
</evidence>
<dbReference type="InterPro" id="IPR015867">
    <property type="entry name" value="N-reg_PII/ATP_PRibTrfase_C"/>
</dbReference>
<sequence length="299" mass="32496">MVQKILLKTLGINEYNPAQSVKNVSLIALGVLLAGIGLKGFLLPNSFLDGGVMGMSLLINITTDIPLPYLIIIVNLPFIFLAYSQVSKFFAIKTLMGIVGLAVCIAFIEIPLVTSDKLLIAIFGGFFLGAGIGMSIRGGGVLDGTEVLALYISRKTVLSVGDVIIIINVLIFSVAAFLINIETALYAMLTYLSASKTIDFLIHGIEEYTGVTIISEKSEEIRVMIIEQLGRGVTIFKAKRGFGKRGRKDEDLDVVYTVLTRLEIQKLTNEIENIDPTAFVVQQSLNDVKGGMIKKLPLH</sequence>
<evidence type="ECO:0000313" key="9">
    <source>
        <dbReference type="Proteomes" id="UP001236569"/>
    </source>
</evidence>
<evidence type="ECO:0000256" key="6">
    <source>
        <dbReference type="SAM" id="Phobius"/>
    </source>
</evidence>
<name>A0ABT6YP50_9BACT</name>
<dbReference type="PANTHER" id="PTHR33545:SF3">
    <property type="entry name" value="UPF0750 MEMBRANE PROTEIN YQFU"/>
    <property type="match status" value="1"/>
</dbReference>
<gene>
    <name evidence="8" type="ORF">QM480_13585</name>
</gene>
<protein>
    <submittedName>
        <fullName evidence="8">YitT family protein</fullName>
    </submittedName>
</protein>
<feature type="transmembrane region" description="Helical" evidence="6">
    <location>
        <begin position="90"/>
        <end position="112"/>
    </location>
</feature>
<dbReference type="Proteomes" id="UP001236569">
    <property type="component" value="Unassembled WGS sequence"/>
</dbReference>
<dbReference type="CDD" id="cd16380">
    <property type="entry name" value="YitT_C"/>
    <property type="match status" value="1"/>
</dbReference>
<dbReference type="Pfam" id="PF10035">
    <property type="entry name" value="DUF2179"/>
    <property type="match status" value="1"/>
</dbReference>
<comment type="subcellular location">
    <subcellularLocation>
        <location evidence="1">Cell membrane</location>
        <topology evidence="1">Multi-pass membrane protein</topology>
    </subcellularLocation>
</comment>
<evidence type="ECO:0000256" key="5">
    <source>
        <dbReference type="ARBA" id="ARBA00023136"/>
    </source>
</evidence>
<feature type="domain" description="DUF2179" evidence="7">
    <location>
        <begin position="231"/>
        <end position="290"/>
    </location>
</feature>
<evidence type="ECO:0000313" key="8">
    <source>
        <dbReference type="EMBL" id="MDI9865367.1"/>
    </source>
</evidence>
<keyword evidence="4 6" id="KW-1133">Transmembrane helix</keyword>
<dbReference type="InterPro" id="IPR051461">
    <property type="entry name" value="UPF0750_membrane"/>
</dbReference>
<comment type="caution">
    <text evidence="8">The sequence shown here is derived from an EMBL/GenBank/DDBJ whole genome shotgun (WGS) entry which is preliminary data.</text>
</comment>
<dbReference type="PANTHER" id="PTHR33545">
    <property type="entry name" value="UPF0750 MEMBRANE PROTEIN YITT-RELATED"/>
    <property type="match status" value="1"/>
</dbReference>
<evidence type="ECO:0000259" key="7">
    <source>
        <dbReference type="Pfam" id="PF10035"/>
    </source>
</evidence>
<accession>A0ABT6YP50</accession>
<dbReference type="InterPro" id="IPR019264">
    <property type="entry name" value="DUF2179"/>
</dbReference>
<dbReference type="Pfam" id="PF02588">
    <property type="entry name" value="YitT_membrane"/>
    <property type="match status" value="1"/>
</dbReference>
<organism evidence="8 9">
    <name type="scientific">Flectobacillus longus</name>
    <dbReference type="NCBI Taxonomy" id="2984207"/>
    <lineage>
        <taxon>Bacteria</taxon>
        <taxon>Pseudomonadati</taxon>
        <taxon>Bacteroidota</taxon>
        <taxon>Cytophagia</taxon>
        <taxon>Cytophagales</taxon>
        <taxon>Flectobacillaceae</taxon>
        <taxon>Flectobacillus</taxon>
    </lineage>
</organism>
<keyword evidence="3 6" id="KW-0812">Transmembrane</keyword>
<reference evidence="8 9" key="1">
    <citation type="submission" date="2023-05" db="EMBL/GenBank/DDBJ databases">
        <title>Novel species of genus Flectobacillus isolated from stream in China.</title>
        <authorList>
            <person name="Lu H."/>
        </authorList>
    </citation>
    <scope>NUCLEOTIDE SEQUENCE [LARGE SCALE GENOMIC DNA]</scope>
    <source>
        <strain evidence="8 9">DC10W</strain>
    </source>
</reference>
<dbReference type="Gene3D" id="3.30.70.120">
    <property type="match status" value="1"/>
</dbReference>